<dbReference type="GO" id="GO:0005737">
    <property type="term" value="C:cytoplasm"/>
    <property type="evidence" value="ECO:0007669"/>
    <property type="project" value="TreeGrafter"/>
</dbReference>
<feature type="domain" description="Amidohydrolase-related" evidence="3">
    <location>
        <begin position="21"/>
        <end position="121"/>
    </location>
</feature>
<dbReference type="Gene3D" id="3.20.20.140">
    <property type="entry name" value="Metal-dependent hydrolases"/>
    <property type="match status" value="1"/>
</dbReference>
<dbReference type="Pfam" id="PF01979">
    <property type="entry name" value="Amidohydro_1"/>
    <property type="match status" value="1"/>
</dbReference>
<dbReference type="PROSITE" id="PS00483">
    <property type="entry name" value="DIHYDROOROTASE_2"/>
    <property type="match status" value="1"/>
</dbReference>
<sequence length="121" mass="13078">FSKTEELLLLKGSNAKMNPPLRLESDRLAVIEGLKSGVISVIATDHAPHHSDEKNAKDITKAPSGMTGLETSLSLGLTYLVEAGHLTLMQLLEKMTINPAQLYNFEAGYLAENGPADLTIF</sequence>
<gene>
    <name evidence="4" type="ORF">Q604_UNBC16943G0001</name>
</gene>
<protein>
    <submittedName>
        <fullName evidence="4">Dihydroorotase</fullName>
    </submittedName>
</protein>
<evidence type="ECO:0000313" key="4">
    <source>
        <dbReference type="EMBL" id="ETJ27525.1"/>
    </source>
</evidence>
<reference evidence="4" key="1">
    <citation type="submission" date="2013-12" db="EMBL/GenBank/DDBJ databases">
        <title>A Varibaculum cambriense genome reconstructed from a premature infant gut community with otherwise low bacterial novelty that shifts toward anaerobic metabolism during the third week of life.</title>
        <authorList>
            <person name="Brown C.T."/>
            <person name="Sharon I."/>
            <person name="Thomas B.C."/>
            <person name="Castelle C.J."/>
            <person name="Morowitz M.J."/>
            <person name="Banfield J.F."/>
        </authorList>
    </citation>
    <scope>NUCLEOTIDE SEQUENCE</scope>
</reference>
<dbReference type="InterPro" id="IPR006680">
    <property type="entry name" value="Amidohydro-rel"/>
</dbReference>
<dbReference type="AlphaFoldDB" id="W1XDH2"/>
<evidence type="ECO:0000259" key="3">
    <source>
        <dbReference type="Pfam" id="PF01979"/>
    </source>
</evidence>
<accession>W1XDH2</accession>
<evidence type="ECO:0000256" key="1">
    <source>
        <dbReference type="ARBA" id="ARBA00022723"/>
    </source>
</evidence>
<feature type="non-terminal residue" evidence="4">
    <location>
        <position position="1"/>
    </location>
</feature>
<proteinExistence type="predicted"/>
<dbReference type="GO" id="GO:0046872">
    <property type="term" value="F:metal ion binding"/>
    <property type="evidence" value="ECO:0007669"/>
    <property type="project" value="UniProtKB-KW"/>
</dbReference>
<keyword evidence="2" id="KW-0378">Hydrolase</keyword>
<evidence type="ECO:0000256" key="2">
    <source>
        <dbReference type="ARBA" id="ARBA00022801"/>
    </source>
</evidence>
<organism evidence="4">
    <name type="scientific">human gut metagenome</name>
    <dbReference type="NCBI Taxonomy" id="408170"/>
    <lineage>
        <taxon>unclassified sequences</taxon>
        <taxon>metagenomes</taxon>
        <taxon>organismal metagenomes</taxon>
    </lineage>
</organism>
<dbReference type="InterPro" id="IPR032466">
    <property type="entry name" value="Metal_Hydrolase"/>
</dbReference>
<feature type="non-terminal residue" evidence="4">
    <location>
        <position position="121"/>
    </location>
</feature>
<dbReference type="EMBL" id="AZMM01016943">
    <property type="protein sequence ID" value="ETJ27525.1"/>
    <property type="molecule type" value="Genomic_DNA"/>
</dbReference>
<dbReference type="SUPFAM" id="SSF51556">
    <property type="entry name" value="Metallo-dependent hydrolases"/>
    <property type="match status" value="1"/>
</dbReference>
<dbReference type="PANTHER" id="PTHR43668">
    <property type="entry name" value="ALLANTOINASE"/>
    <property type="match status" value="1"/>
</dbReference>
<dbReference type="GO" id="GO:0004038">
    <property type="term" value="F:allantoinase activity"/>
    <property type="evidence" value="ECO:0007669"/>
    <property type="project" value="TreeGrafter"/>
</dbReference>
<comment type="caution">
    <text evidence="4">The sequence shown here is derived from an EMBL/GenBank/DDBJ whole genome shotgun (WGS) entry which is preliminary data.</text>
</comment>
<dbReference type="InterPro" id="IPR002195">
    <property type="entry name" value="Dihydroorotase_CS"/>
</dbReference>
<dbReference type="GO" id="GO:0006145">
    <property type="term" value="P:purine nucleobase catabolic process"/>
    <property type="evidence" value="ECO:0007669"/>
    <property type="project" value="TreeGrafter"/>
</dbReference>
<keyword evidence="1" id="KW-0479">Metal-binding</keyword>
<dbReference type="InterPro" id="IPR050138">
    <property type="entry name" value="DHOase/Allantoinase_Hydrolase"/>
</dbReference>
<name>W1XDH2_9ZZZZ</name>
<dbReference type="PANTHER" id="PTHR43668:SF2">
    <property type="entry name" value="ALLANTOINASE"/>
    <property type="match status" value="1"/>
</dbReference>